<dbReference type="AlphaFoldDB" id="X1AKK9"/>
<gene>
    <name evidence="1" type="ORF">S01H4_12111</name>
</gene>
<dbReference type="EMBL" id="BART01005074">
    <property type="protein sequence ID" value="GAG60551.1"/>
    <property type="molecule type" value="Genomic_DNA"/>
</dbReference>
<accession>X1AKK9</accession>
<evidence type="ECO:0000313" key="1">
    <source>
        <dbReference type="EMBL" id="GAG60551.1"/>
    </source>
</evidence>
<sequence length="54" mass="6285">MKLSPELLTGVAVFSVFLVAFAWLKVHYFIRDTTEYIRSWKKEPPASIKKLTDI</sequence>
<feature type="non-terminal residue" evidence="1">
    <location>
        <position position="54"/>
    </location>
</feature>
<reference evidence="1" key="1">
    <citation type="journal article" date="2014" name="Front. Microbiol.">
        <title>High frequency of phylogenetically diverse reductive dehalogenase-homologous genes in deep subseafloor sedimentary metagenomes.</title>
        <authorList>
            <person name="Kawai M."/>
            <person name="Futagami T."/>
            <person name="Toyoda A."/>
            <person name="Takaki Y."/>
            <person name="Nishi S."/>
            <person name="Hori S."/>
            <person name="Arai W."/>
            <person name="Tsubouchi T."/>
            <person name="Morono Y."/>
            <person name="Uchiyama I."/>
            <person name="Ito T."/>
            <person name="Fujiyama A."/>
            <person name="Inagaki F."/>
            <person name="Takami H."/>
        </authorList>
    </citation>
    <scope>NUCLEOTIDE SEQUENCE</scope>
    <source>
        <strain evidence="1">Expedition CK06-06</strain>
    </source>
</reference>
<name>X1AKK9_9ZZZZ</name>
<protein>
    <submittedName>
        <fullName evidence="1">Uncharacterized protein</fullName>
    </submittedName>
</protein>
<proteinExistence type="predicted"/>
<organism evidence="1">
    <name type="scientific">marine sediment metagenome</name>
    <dbReference type="NCBI Taxonomy" id="412755"/>
    <lineage>
        <taxon>unclassified sequences</taxon>
        <taxon>metagenomes</taxon>
        <taxon>ecological metagenomes</taxon>
    </lineage>
</organism>
<comment type="caution">
    <text evidence="1">The sequence shown here is derived from an EMBL/GenBank/DDBJ whole genome shotgun (WGS) entry which is preliminary data.</text>
</comment>